<dbReference type="Proteomes" id="UP000327039">
    <property type="component" value="Unassembled WGS sequence"/>
</dbReference>
<protein>
    <submittedName>
        <fullName evidence="2">Uncharacterized protein</fullName>
    </submittedName>
</protein>
<feature type="transmembrane region" description="Helical" evidence="1">
    <location>
        <begin position="337"/>
        <end position="358"/>
    </location>
</feature>
<dbReference type="OrthoDB" id="5046960at2"/>
<keyword evidence="1" id="KW-1133">Transmembrane helix</keyword>
<evidence type="ECO:0000256" key="1">
    <source>
        <dbReference type="SAM" id="Phobius"/>
    </source>
</evidence>
<keyword evidence="1" id="KW-0472">Membrane</keyword>
<dbReference type="InterPro" id="IPR036259">
    <property type="entry name" value="MFS_trans_sf"/>
</dbReference>
<proteinExistence type="predicted"/>
<dbReference type="SUPFAM" id="SSF103473">
    <property type="entry name" value="MFS general substrate transporter"/>
    <property type="match status" value="1"/>
</dbReference>
<feature type="transmembrane region" description="Helical" evidence="1">
    <location>
        <begin position="21"/>
        <end position="39"/>
    </location>
</feature>
<dbReference type="AlphaFoldDB" id="A0A5J5IQV1"/>
<dbReference type="InterPro" id="IPR036890">
    <property type="entry name" value="HATPase_C_sf"/>
</dbReference>
<keyword evidence="1" id="KW-0812">Transmembrane</keyword>
<feature type="transmembrane region" description="Helical" evidence="1">
    <location>
        <begin position="123"/>
        <end position="144"/>
    </location>
</feature>
<sequence>MRTRLRQASAIWWAALSGGRFFTRWSLALALPLAVLVLAPYKAANSVPEVVLAQTAALLGALVLILALVPVAFAERRLVDPRVRGVVVLTAVVAASVGRPFLNEALAVDAFGLQADQTWPARIITNLVAWIALLSLVAITEQLYASSRDARERLLDALRTVTDEQRRAGRYERESRELVATEVETLRRALGALVLTPIDFDGVRTFSDGVRSASHRVQRHANLDLLDVAPDHPTGQGATRSRRRFLERLRPPPLLLVGAIFAAGSSPFAVHRGGGLLLALVLVGSLGAGLLADLASRRLGRRRDAAGRGAALLTVWAATGAIGTLVALPIIGAGFIALIPAIAFPGVAVIAALCADAMHRGRIEARRLGRALRDVARSAALRTSGTRRSLLRAADLLHGRVQGTCVIFAAQVDEEPATTEALGAFEDSVRSSLAHILLESEHLHEEPAGLAETVAVWQPVIAVSADVDASSQRALEDPLVSLRVVAVVAEGLVNAVKHAASRTAVVAVSARPSDAALHVTVTSPGQLRADAQLGGGLGVAGLGPSAQVYQRGRDVVLEAIVPVLEPAPVSAP</sequence>
<accession>A0A5J5IQV1</accession>
<evidence type="ECO:0000313" key="3">
    <source>
        <dbReference type="Proteomes" id="UP000327039"/>
    </source>
</evidence>
<dbReference type="EMBL" id="VYRZ01000004">
    <property type="protein sequence ID" value="KAA9084078.1"/>
    <property type="molecule type" value="Genomic_DNA"/>
</dbReference>
<organism evidence="2 3">
    <name type="scientific">Microbacterium radiodurans</name>
    <dbReference type="NCBI Taxonomy" id="661398"/>
    <lineage>
        <taxon>Bacteria</taxon>
        <taxon>Bacillati</taxon>
        <taxon>Actinomycetota</taxon>
        <taxon>Actinomycetes</taxon>
        <taxon>Micrococcales</taxon>
        <taxon>Microbacteriaceae</taxon>
        <taxon>Microbacterium</taxon>
    </lineage>
</organism>
<keyword evidence="3" id="KW-1185">Reference proteome</keyword>
<feature type="transmembrane region" description="Helical" evidence="1">
    <location>
        <begin position="252"/>
        <end position="270"/>
    </location>
</feature>
<comment type="caution">
    <text evidence="2">The sequence shown here is derived from an EMBL/GenBank/DDBJ whole genome shotgun (WGS) entry which is preliminary data.</text>
</comment>
<gene>
    <name evidence="2" type="ORF">F6B42_13910</name>
</gene>
<feature type="transmembrane region" description="Helical" evidence="1">
    <location>
        <begin position="276"/>
        <end position="295"/>
    </location>
</feature>
<evidence type="ECO:0000313" key="2">
    <source>
        <dbReference type="EMBL" id="KAA9084078.1"/>
    </source>
</evidence>
<reference evidence="3" key="1">
    <citation type="submission" date="2019-09" db="EMBL/GenBank/DDBJ databases">
        <title>Mumia zhuanghuii sp. nov. isolated from the intestinal contents of plateau pika (Ochotona curzoniae) in the Qinghai-Tibet plateau of China.</title>
        <authorList>
            <person name="Tian Z."/>
        </authorList>
    </citation>
    <scope>NUCLEOTIDE SEQUENCE [LARGE SCALE GENOMIC DNA]</scope>
    <source>
        <strain evidence="3">DSM 25564</strain>
    </source>
</reference>
<dbReference type="RefSeq" id="WP_150420326.1">
    <property type="nucleotide sequence ID" value="NZ_VYRZ01000004.1"/>
</dbReference>
<name>A0A5J5IQV1_9MICO</name>
<feature type="transmembrane region" description="Helical" evidence="1">
    <location>
        <begin position="85"/>
        <end position="103"/>
    </location>
</feature>
<feature type="transmembrane region" description="Helical" evidence="1">
    <location>
        <begin position="307"/>
        <end position="331"/>
    </location>
</feature>
<dbReference type="Gene3D" id="3.30.565.10">
    <property type="entry name" value="Histidine kinase-like ATPase, C-terminal domain"/>
    <property type="match status" value="1"/>
</dbReference>
<feature type="transmembrane region" description="Helical" evidence="1">
    <location>
        <begin position="51"/>
        <end position="73"/>
    </location>
</feature>